<sequence>MAYNHAYGGTISFPEECWNGWYQRWFSDPSGKRFYRYLKDTVRDQFVGEVSYHFDEARDYYICDVIVLAYERGNGFGRQGLLLLCDAARANGRPCLYDDIAIDNPSVELFLSCGFEEVYRNQEYILVRKSL</sequence>
<evidence type="ECO:0000313" key="2">
    <source>
        <dbReference type="EMBL" id="HIX78031.1"/>
    </source>
</evidence>
<name>A0A9D1XF99_9FIRM</name>
<dbReference type="PROSITE" id="PS51186">
    <property type="entry name" value="GNAT"/>
    <property type="match status" value="1"/>
</dbReference>
<reference evidence="2" key="2">
    <citation type="submission" date="2021-04" db="EMBL/GenBank/DDBJ databases">
        <authorList>
            <person name="Gilroy R."/>
        </authorList>
    </citation>
    <scope>NUCLEOTIDE SEQUENCE</scope>
    <source>
        <strain evidence="2">CHK183-1962</strain>
    </source>
</reference>
<comment type="caution">
    <text evidence="2">The sequence shown here is derived from an EMBL/GenBank/DDBJ whole genome shotgun (WGS) entry which is preliminary data.</text>
</comment>
<accession>A0A9D1XF99</accession>
<reference evidence="2" key="1">
    <citation type="journal article" date="2021" name="PeerJ">
        <title>Extensive microbial diversity within the chicken gut microbiome revealed by metagenomics and culture.</title>
        <authorList>
            <person name="Gilroy R."/>
            <person name="Ravi A."/>
            <person name="Getino M."/>
            <person name="Pursley I."/>
            <person name="Horton D.L."/>
            <person name="Alikhan N.F."/>
            <person name="Baker D."/>
            <person name="Gharbi K."/>
            <person name="Hall N."/>
            <person name="Watson M."/>
            <person name="Adriaenssens E.M."/>
            <person name="Foster-Nyarko E."/>
            <person name="Jarju S."/>
            <person name="Secka A."/>
            <person name="Antonio M."/>
            <person name="Oren A."/>
            <person name="Chaudhuri R.R."/>
            <person name="La Ragione R."/>
            <person name="Hildebrand F."/>
            <person name="Pallen M.J."/>
        </authorList>
    </citation>
    <scope>NUCLEOTIDE SEQUENCE</scope>
    <source>
        <strain evidence="2">CHK183-1962</strain>
    </source>
</reference>
<dbReference type="Gene3D" id="3.40.630.30">
    <property type="match status" value="1"/>
</dbReference>
<dbReference type="EMBL" id="DXEK01000174">
    <property type="protein sequence ID" value="HIX78031.1"/>
    <property type="molecule type" value="Genomic_DNA"/>
</dbReference>
<dbReference type="Pfam" id="PF00583">
    <property type="entry name" value="Acetyltransf_1"/>
    <property type="match status" value="1"/>
</dbReference>
<dbReference type="InterPro" id="IPR016181">
    <property type="entry name" value="Acyl_CoA_acyltransferase"/>
</dbReference>
<protein>
    <submittedName>
        <fullName evidence="2">GNAT family N-acetyltransferase</fullName>
    </submittedName>
</protein>
<dbReference type="AlphaFoldDB" id="A0A9D1XF99"/>
<dbReference type="GO" id="GO:0016747">
    <property type="term" value="F:acyltransferase activity, transferring groups other than amino-acyl groups"/>
    <property type="evidence" value="ECO:0007669"/>
    <property type="project" value="InterPro"/>
</dbReference>
<evidence type="ECO:0000313" key="3">
    <source>
        <dbReference type="Proteomes" id="UP000886890"/>
    </source>
</evidence>
<evidence type="ECO:0000259" key="1">
    <source>
        <dbReference type="PROSITE" id="PS51186"/>
    </source>
</evidence>
<dbReference type="Proteomes" id="UP000886890">
    <property type="component" value="Unassembled WGS sequence"/>
</dbReference>
<gene>
    <name evidence="2" type="ORF">H9734_10635</name>
</gene>
<proteinExistence type="predicted"/>
<organism evidence="2 3">
    <name type="scientific">Candidatus Fusicatenibacter merdavium</name>
    <dbReference type="NCBI Taxonomy" id="2838600"/>
    <lineage>
        <taxon>Bacteria</taxon>
        <taxon>Bacillati</taxon>
        <taxon>Bacillota</taxon>
        <taxon>Clostridia</taxon>
        <taxon>Lachnospirales</taxon>
        <taxon>Lachnospiraceae</taxon>
        <taxon>Fusicatenibacter</taxon>
    </lineage>
</organism>
<dbReference type="InterPro" id="IPR000182">
    <property type="entry name" value="GNAT_dom"/>
</dbReference>
<dbReference type="SUPFAM" id="SSF55729">
    <property type="entry name" value="Acyl-CoA N-acyltransferases (Nat)"/>
    <property type="match status" value="1"/>
</dbReference>
<feature type="domain" description="N-acetyltransferase" evidence="1">
    <location>
        <begin position="1"/>
        <end position="131"/>
    </location>
</feature>